<proteinExistence type="predicted"/>
<dbReference type="SMART" id="SM01012">
    <property type="entry name" value="ANTAR"/>
    <property type="match status" value="1"/>
</dbReference>
<dbReference type="EMBL" id="CP108133">
    <property type="protein sequence ID" value="WTP48947.1"/>
    <property type="molecule type" value="Genomic_DNA"/>
</dbReference>
<dbReference type="InterPro" id="IPR003018">
    <property type="entry name" value="GAF"/>
</dbReference>
<evidence type="ECO:0000256" key="2">
    <source>
        <dbReference type="ARBA" id="ARBA00022777"/>
    </source>
</evidence>
<evidence type="ECO:0000256" key="1">
    <source>
        <dbReference type="ARBA" id="ARBA00022679"/>
    </source>
</evidence>
<dbReference type="Pfam" id="PF01590">
    <property type="entry name" value="GAF"/>
    <property type="match status" value="1"/>
</dbReference>
<dbReference type="RefSeq" id="WP_265646962.1">
    <property type="nucleotide sequence ID" value="NZ_CP108133.1"/>
</dbReference>
<evidence type="ECO:0000313" key="7">
    <source>
        <dbReference type="Proteomes" id="UP001432166"/>
    </source>
</evidence>
<keyword evidence="7" id="KW-1185">Reference proteome</keyword>
<dbReference type="InterPro" id="IPR029016">
    <property type="entry name" value="GAF-like_dom_sf"/>
</dbReference>
<evidence type="ECO:0000259" key="5">
    <source>
        <dbReference type="PROSITE" id="PS50921"/>
    </source>
</evidence>
<dbReference type="InterPro" id="IPR012074">
    <property type="entry name" value="GAF_ANTAR"/>
</dbReference>
<dbReference type="PROSITE" id="PS50921">
    <property type="entry name" value="ANTAR"/>
    <property type="match status" value="1"/>
</dbReference>
<evidence type="ECO:0000313" key="6">
    <source>
        <dbReference type="EMBL" id="WTP48947.1"/>
    </source>
</evidence>
<sequence>MSREQHIARTFVELADTLVEDFDVIGFLQQMTVRCQELLDVTDAAVFLSHSGHRLYSPAPCDPSPALERVLESACAEGPAVDAHRTARAVDTARAVEAHGPDDGASRWPQFTAHLRRAGYSLATALPMRLRQETIGSLLLLRSADRPLDAEDLALAQALADAATIGLLHARTIRQQDTVNEQLHTALQSRIIIEQAKGLLAARRDINLNEAFEIMRRHARRHRLLLSNVARDVIDTGSTLRSSAVLPRPSPADAD</sequence>
<protein>
    <submittedName>
        <fullName evidence="6">ANTAR domain-containing protein</fullName>
    </submittedName>
</protein>
<dbReference type="SUPFAM" id="SSF55781">
    <property type="entry name" value="GAF domain-like"/>
    <property type="match status" value="1"/>
</dbReference>
<organism evidence="6 7">
    <name type="scientific">Streptomyces tauricus</name>
    <dbReference type="NCBI Taxonomy" id="68274"/>
    <lineage>
        <taxon>Bacteria</taxon>
        <taxon>Bacillati</taxon>
        <taxon>Actinomycetota</taxon>
        <taxon>Actinomycetes</taxon>
        <taxon>Kitasatosporales</taxon>
        <taxon>Streptomycetaceae</taxon>
        <taxon>Streptomyces</taxon>
        <taxon>Streptomyces aurantiacus group</taxon>
    </lineage>
</organism>
<dbReference type="PIRSF" id="PIRSF036625">
    <property type="entry name" value="GAF_ANTAR"/>
    <property type="match status" value="1"/>
</dbReference>
<dbReference type="Gene3D" id="1.10.10.10">
    <property type="entry name" value="Winged helix-like DNA-binding domain superfamily/Winged helix DNA-binding domain"/>
    <property type="match status" value="1"/>
</dbReference>
<dbReference type="InterPro" id="IPR005561">
    <property type="entry name" value="ANTAR"/>
</dbReference>
<keyword evidence="4" id="KW-0804">Transcription</keyword>
<evidence type="ECO:0000256" key="3">
    <source>
        <dbReference type="ARBA" id="ARBA00023015"/>
    </source>
</evidence>
<gene>
    <name evidence="6" type="ORF">OG288_11915</name>
</gene>
<accession>A0ABZ1JBG7</accession>
<reference evidence="6" key="1">
    <citation type="submission" date="2022-10" db="EMBL/GenBank/DDBJ databases">
        <title>The complete genomes of actinobacterial strains from the NBC collection.</title>
        <authorList>
            <person name="Joergensen T.S."/>
            <person name="Alvarez Arevalo M."/>
            <person name="Sterndorff E.B."/>
            <person name="Faurdal D."/>
            <person name="Vuksanovic O."/>
            <person name="Mourched A.-S."/>
            <person name="Charusanti P."/>
            <person name="Shaw S."/>
            <person name="Blin K."/>
            <person name="Weber T."/>
        </authorList>
    </citation>
    <scope>NUCLEOTIDE SEQUENCE</scope>
    <source>
        <strain evidence="6">NBC_00189</strain>
    </source>
</reference>
<dbReference type="Proteomes" id="UP001432166">
    <property type="component" value="Chromosome"/>
</dbReference>
<dbReference type="Gene3D" id="3.30.450.40">
    <property type="match status" value="1"/>
</dbReference>
<dbReference type="InterPro" id="IPR011006">
    <property type="entry name" value="CheY-like_superfamily"/>
</dbReference>
<keyword evidence="1" id="KW-0808">Transferase</keyword>
<name>A0ABZ1JBG7_9ACTN</name>
<keyword evidence="2" id="KW-0418">Kinase</keyword>
<evidence type="ECO:0000256" key="4">
    <source>
        <dbReference type="ARBA" id="ARBA00023163"/>
    </source>
</evidence>
<feature type="domain" description="ANTAR" evidence="5">
    <location>
        <begin position="173"/>
        <end position="234"/>
    </location>
</feature>
<dbReference type="Pfam" id="PF03861">
    <property type="entry name" value="ANTAR"/>
    <property type="match status" value="1"/>
</dbReference>
<dbReference type="SUPFAM" id="SSF52172">
    <property type="entry name" value="CheY-like"/>
    <property type="match status" value="1"/>
</dbReference>
<dbReference type="InterPro" id="IPR036388">
    <property type="entry name" value="WH-like_DNA-bd_sf"/>
</dbReference>
<keyword evidence="3" id="KW-0805">Transcription regulation</keyword>